<reference evidence="12" key="2">
    <citation type="submission" date="2025-08" db="UniProtKB">
        <authorList>
            <consortium name="RefSeq"/>
        </authorList>
    </citation>
    <scope>IDENTIFICATION</scope>
    <source>
        <tissue evidence="12">Leaf</tissue>
    </source>
</reference>
<keyword evidence="8" id="KW-0472">Membrane</keyword>
<dbReference type="GO" id="GO:0008289">
    <property type="term" value="F:lipid binding"/>
    <property type="evidence" value="ECO:0007669"/>
    <property type="project" value="UniProtKB-KW"/>
</dbReference>
<evidence type="ECO:0000259" key="10">
    <source>
        <dbReference type="PROSITE" id="PS51847"/>
    </source>
</evidence>
<dbReference type="InterPro" id="IPR031468">
    <property type="entry name" value="SMP_LBD"/>
</dbReference>
<evidence type="ECO:0000256" key="8">
    <source>
        <dbReference type="ARBA" id="ARBA00023136"/>
    </source>
</evidence>
<keyword evidence="3" id="KW-0812">Transmembrane</keyword>
<keyword evidence="11" id="KW-1185">Reference proteome</keyword>
<dbReference type="GeneID" id="108843691"/>
<gene>
    <name evidence="12" type="primary">LOC108843691</name>
</gene>
<evidence type="ECO:0000313" key="11">
    <source>
        <dbReference type="Proteomes" id="UP000504610"/>
    </source>
</evidence>
<name>A0A6J0MLT5_RAPSA</name>
<dbReference type="Pfam" id="PF23065">
    <property type="entry name" value="PH_SMPa"/>
    <property type="match status" value="1"/>
</dbReference>
<evidence type="ECO:0000256" key="6">
    <source>
        <dbReference type="ARBA" id="ARBA00023055"/>
    </source>
</evidence>
<keyword evidence="4" id="KW-0256">Endoplasmic reticulum</keyword>
<keyword evidence="6" id="KW-0445">Lipid transport</keyword>
<dbReference type="InterPro" id="IPR057080">
    <property type="entry name" value="PH_SMPa"/>
</dbReference>
<feature type="region of interest" description="Disordered" evidence="9">
    <location>
        <begin position="590"/>
        <end position="732"/>
    </location>
</feature>
<dbReference type="PANTHER" id="PTHR13466:SF20">
    <property type="entry name" value="SMP-LTD DOMAIN-CONTAINING PROTEIN"/>
    <property type="match status" value="1"/>
</dbReference>
<feature type="region of interest" description="Disordered" evidence="9">
    <location>
        <begin position="251"/>
        <end position="295"/>
    </location>
</feature>
<evidence type="ECO:0000256" key="1">
    <source>
        <dbReference type="ARBA" id="ARBA00004586"/>
    </source>
</evidence>
<feature type="region of interest" description="Disordered" evidence="9">
    <location>
        <begin position="443"/>
        <end position="463"/>
    </location>
</feature>
<feature type="compositionally biased region" description="Polar residues" evidence="9">
    <location>
        <begin position="603"/>
        <end position="612"/>
    </location>
</feature>
<feature type="compositionally biased region" description="Basic and acidic residues" evidence="9">
    <location>
        <begin position="697"/>
        <end position="732"/>
    </location>
</feature>
<comment type="subcellular location">
    <subcellularLocation>
        <location evidence="1">Endoplasmic reticulum membrane</location>
    </subcellularLocation>
</comment>
<evidence type="ECO:0000256" key="3">
    <source>
        <dbReference type="ARBA" id="ARBA00022692"/>
    </source>
</evidence>
<dbReference type="Proteomes" id="UP000504610">
    <property type="component" value="Chromosome 2"/>
</dbReference>
<keyword evidence="5" id="KW-1133">Transmembrane helix</keyword>
<dbReference type="AlphaFoldDB" id="A0A6J0MLT5"/>
<organism evidence="11 12">
    <name type="scientific">Raphanus sativus</name>
    <name type="common">Radish</name>
    <name type="synonym">Raphanus raphanistrum var. sativus</name>
    <dbReference type="NCBI Taxonomy" id="3726"/>
    <lineage>
        <taxon>Eukaryota</taxon>
        <taxon>Viridiplantae</taxon>
        <taxon>Streptophyta</taxon>
        <taxon>Embryophyta</taxon>
        <taxon>Tracheophyta</taxon>
        <taxon>Spermatophyta</taxon>
        <taxon>Magnoliopsida</taxon>
        <taxon>eudicotyledons</taxon>
        <taxon>Gunneridae</taxon>
        <taxon>Pentapetalae</taxon>
        <taxon>rosids</taxon>
        <taxon>malvids</taxon>
        <taxon>Brassicales</taxon>
        <taxon>Brassicaceae</taxon>
        <taxon>Brassiceae</taxon>
        <taxon>Raphanus</taxon>
    </lineage>
</organism>
<keyword evidence="7" id="KW-0446">Lipid-binding</keyword>
<dbReference type="OrthoDB" id="26740at2759"/>
<keyword evidence="2" id="KW-0813">Transport</keyword>
<feature type="compositionally biased region" description="Basic and acidic residues" evidence="9">
    <location>
        <begin position="443"/>
        <end position="455"/>
    </location>
</feature>
<evidence type="ECO:0000256" key="2">
    <source>
        <dbReference type="ARBA" id="ARBA00022448"/>
    </source>
</evidence>
<dbReference type="GO" id="GO:0005789">
    <property type="term" value="C:endoplasmic reticulum membrane"/>
    <property type="evidence" value="ECO:0007669"/>
    <property type="project" value="UniProtKB-SubCell"/>
</dbReference>
<dbReference type="PANTHER" id="PTHR13466">
    <property type="entry name" value="TEX2 PROTEIN-RELATED"/>
    <property type="match status" value="1"/>
</dbReference>
<accession>A0A6J0MLT5</accession>
<dbReference type="CDD" id="cd21675">
    <property type="entry name" value="SMP_TEX2"/>
    <property type="match status" value="1"/>
</dbReference>
<feature type="compositionally biased region" description="Low complexity" evidence="9">
    <location>
        <begin position="284"/>
        <end position="294"/>
    </location>
</feature>
<feature type="compositionally biased region" description="Basic and acidic residues" evidence="9">
    <location>
        <begin position="590"/>
        <end position="600"/>
    </location>
</feature>
<feature type="compositionally biased region" description="Low complexity" evidence="9">
    <location>
        <begin position="672"/>
        <end position="682"/>
    </location>
</feature>
<dbReference type="GO" id="GO:0006869">
    <property type="term" value="P:lipid transport"/>
    <property type="evidence" value="ECO:0007669"/>
    <property type="project" value="UniProtKB-KW"/>
</dbReference>
<feature type="compositionally biased region" description="Low complexity" evidence="9">
    <location>
        <begin position="621"/>
        <end position="636"/>
    </location>
</feature>
<feature type="compositionally biased region" description="Basic and acidic residues" evidence="9">
    <location>
        <begin position="637"/>
        <end position="662"/>
    </location>
</feature>
<feature type="domain" description="SMP-LTD" evidence="10">
    <location>
        <begin position="311"/>
        <end position="562"/>
    </location>
</feature>
<reference evidence="11" key="1">
    <citation type="journal article" date="2019" name="Database">
        <title>The radish genome database (RadishGD): an integrated information resource for radish genomics.</title>
        <authorList>
            <person name="Yu H.J."/>
            <person name="Baek S."/>
            <person name="Lee Y.J."/>
            <person name="Cho A."/>
            <person name="Mun J.H."/>
        </authorList>
    </citation>
    <scope>NUCLEOTIDE SEQUENCE [LARGE SCALE GENOMIC DNA]</scope>
    <source>
        <strain evidence="11">cv. WK10039</strain>
    </source>
</reference>
<dbReference type="KEGG" id="rsz:108843691"/>
<evidence type="ECO:0000313" key="12">
    <source>
        <dbReference type="RefSeq" id="XP_018472446.1"/>
    </source>
</evidence>
<dbReference type="PROSITE" id="PS51847">
    <property type="entry name" value="SMP"/>
    <property type="match status" value="1"/>
</dbReference>
<sequence>MVSFAFVAGFLLGILSLLAAEAAAFLYLINRLNRKINLQESNTTSSVPPKSIDFNLSKQGVIWILESDESLRDWKKEKKKKKDLLEVHPVRKTASIKDHKLIISNADGTQTIVTLKGCSVEAVSGSELPTRKWAKRYPLKVESKGPDLYKKGNKVFYIFLETSWEKESWCKALRLAACNDQERATWPTKLKHDFQNYVASLDVAYPSSFTKQPSPGGFELESLDNNNKGGVKIDGPGPSSRVRLFLKKFSRKKVQDKKTSSSGSSGRSTPARKIPEETDVQDFSRSWSRGSSHVSDVDSEDKFFVADEGTLVCNLLISRLFFDVKLNTGIKHVVHERIQRVLSNMRLPSYIGDLVCRDVKIGNLPPCIHGARVLPVEMDGGVWAFELDVEYSGDAGLVVETRVDARAEDLQKGIKLQPSSSGDVPIDLLEGLAEFEKQLSVDDAQDVKTGDESKGSKAAPNNGSKWKSILKNIAEQVSQVPINLSIGVSSLRGTLRVHMKPPPSDQLWISFTTMPDIHFDLVSSVGDHKITNSHVATFLINRFKNGIRDVMVLPNCENITIPWMIAEKDDWVQRSVAPFMWLNQDDHESLEAKSKADKPPSSELANKTTTNVPKKPRTEEVPVAAPSAANAAAPLVESDRLMEEHKTPLLETSEKQDTIAREGDEEEATPVSVGSSSRSILSSEEEDDSKGKKMGRKERMFDFRKKVGEKFEEKKRHVEERSKQIVDKMRGP</sequence>
<evidence type="ECO:0000256" key="5">
    <source>
        <dbReference type="ARBA" id="ARBA00022989"/>
    </source>
</evidence>
<dbReference type="RefSeq" id="XP_018472446.1">
    <property type="nucleotide sequence ID" value="XM_018616944.2"/>
</dbReference>
<proteinExistence type="predicted"/>
<evidence type="ECO:0000256" key="7">
    <source>
        <dbReference type="ARBA" id="ARBA00023121"/>
    </source>
</evidence>
<protein>
    <submittedName>
        <fullName evidence="12">Uncharacterized protein LOC108843691</fullName>
    </submittedName>
</protein>
<evidence type="ECO:0000256" key="4">
    <source>
        <dbReference type="ARBA" id="ARBA00022824"/>
    </source>
</evidence>
<evidence type="ECO:0000256" key="9">
    <source>
        <dbReference type="SAM" id="MobiDB-lite"/>
    </source>
</evidence>